<dbReference type="Pfam" id="PF00072">
    <property type="entry name" value="Response_reg"/>
    <property type="match status" value="1"/>
</dbReference>
<dbReference type="SMART" id="SM00388">
    <property type="entry name" value="HisKA"/>
    <property type="match status" value="1"/>
</dbReference>
<organism evidence="10 11">
    <name type="scientific">Tieghemiomyces parasiticus</name>
    <dbReference type="NCBI Taxonomy" id="78921"/>
    <lineage>
        <taxon>Eukaryota</taxon>
        <taxon>Fungi</taxon>
        <taxon>Fungi incertae sedis</taxon>
        <taxon>Zoopagomycota</taxon>
        <taxon>Kickxellomycotina</taxon>
        <taxon>Dimargaritomycetes</taxon>
        <taxon>Dimargaritales</taxon>
        <taxon>Dimargaritaceae</taxon>
        <taxon>Tieghemiomyces</taxon>
    </lineage>
</organism>
<dbReference type="GO" id="GO:0009927">
    <property type="term" value="F:histidine phosphotransfer kinase activity"/>
    <property type="evidence" value="ECO:0007669"/>
    <property type="project" value="TreeGrafter"/>
</dbReference>
<dbReference type="SMART" id="SM00387">
    <property type="entry name" value="HATPase_c"/>
    <property type="match status" value="1"/>
</dbReference>
<feature type="region of interest" description="Disordered" evidence="7">
    <location>
        <begin position="1758"/>
        <end position="1789"/>
    </location>
</feature>
<dbReference type="Pfam" id="PF02518">
    <property type="entry name" value="HATPase_c"/>
    <property type="match status" value="1"/>
</dbReference>
<dbReference type="InterPro" id="IPR003661">
    <property type="entry name" value="HisK_dim/P_dom"/>
</dbReference>
<dbReference type="InterPro" id="IPR036097">
    <property type="entry name" value="HisK_dim/P_sf"/>
</dbReference>
<feature type="compositionally biased region" description="Low complexity" evidence="7">
    <location>
        <begin position="1163"/>
        <end position="1183"/>
    </location>
</feature>
<dbReference type="Proteomes" id="UP001150569">
    <property type="component" value="Unassembled WGS sequence"/>
</dbReference>
<feature type="compositionally biased region" description="Polar residues" evidence="7">
    <location>
        <begin position="1"/>
        <end position="20"/>
    </location>
</feature>
<feature type="modified residue" description="4-aspartylphosphate" evidence="6">
    <location>
        <position position="1856"/>
    </location>
</feature>
<evidence type="ECO:0000313" key="11">
    <source>
        <dbReference type="Proteomes" id="UP001150569"/>
    </source>
</evidence>
<keyword evidence="4" id="KW-0808">Transferase</keyword>
<dbReference type="InterPro" id="IPR004358">
    <property type="entry name" value="Sig_transdc_His_kin-like_C"/>
</dbReference>
<feature type="compositionally biased region" description="Low complexity" evidence="7">
    <location>
        <begin position="1758"/>
        <end position="1776"/>
    </location>
</feature>
<name>A0A9W7ZU48_9FUNG</name>
<feature type="compositionally biased region" description="Polar residues" evidence="7">
    <location>
        <begin position="681"/>
        <end position="698"/>
    </location>
</feature>
<keyword evidence="11" id="KW-1185">Reference proteome</keyword>
<dbReference type="SUPFAM" id="SSF55874">
    <property type="entry name" value="ATPase domain of HSP90 chaperone/DNA topoisomerase II/histidine kinase"/>
    <property type="match status" value="2"/>
</dbReference>
<keyword evidence="3 6" id="KW-0597">Phosphoprotein</keyword>
<feature type="compositionally biased region" description="Polar residues" evidence="7">
    <location>
        <begin position="1218"/>
        <end position="1227"/>
    </location>
</feature>
<feature type="compositionally biased region" description="Polar residues" evidence="7">
    <location>
        <begin position="1926"/>
        <end position="1948"/>
    </location>
</feature>
<evidence type="ECO:0000256" key="6">
    <source>
        <dbReference type="PROSITE-ProRule" id="PRU00169"/>
    </source>
</evidence>
<dbReference type="EMBL" id="JANBPT010000782">
    <property type="protein sequence ID" value="KAJ1913008.1"/>
    <property type="molecule type" value="Genomic_DNA"/>
</dbReference>
<dbReference type="PANTHER" id="PTHR43047">
    <property type="entry name" value="TWO-COMPONENT HISTIDINE PROTEIN KINASE"/>
    <property type="match status" value="1"/>
</dbReference>
<dbReference type="GO" id="GO:0000155">
    <property type="term" value="F:phosphorelay sensor kinase activity"/>
    <property type="evidence" value="ECO:0007669"/>
    <property type="project" value="InterPro"/>
</dbReference>
<dbReference type="Gene3D" id="3.40.50.2300">
    <property type="match status" value="1"/>
</dbReference>
<dbReference type="CDD" id="cd00082">
    <property type="entry name" value="HisKA"/>
    <property type="match status" value="1"/>
</dbReference>
<dbReference type="InterPro" id="IPR001789">
    <property type="entry name" value="Sig_transdc_resp-reg_receiver"/>
</dbReference>
<feature type="region of interest" description="Disordered" evidence="7">
    <location>
        <begin position="1443"/>
        <end position="1486"/>
    </location>
</feature>
<dbReference type="InterPro" id="IPR005467">
    <property type="entry name" value="His_kinase_dom"/>
</dbReference>
<evidence type="ECO:0000259" key="9">
    <source>
        <dbReference type="PROSITE" id="PS50110"/>
    </source>
</evidence>
<feature type="region of interest" description="Disordered" evidence="7">
    <location>
        <begin position="533"/>
        <end position="572"/>
    </location>
</feature>
<evidence type="ECO:0000256" key="7">
    <source>
        <dbReference type="SAM" id="MobiDB-lite"/>
    </source>
</evidence>
<feature type="compositionally biased region" description="Pro residues" evidence="7">
    <location>
        <begin position="1230"/>
        <end position="1241"/>
    </location>
</feature>
<feature type="compositionally biased region" description="Polar residues" evidence="7">
    <location>
        <begin position="1281"/>
        <end position="1302"/>
    </location>
</feature>
<evidence type="ECO:0000259" key="8">
    <source>
        <dbReference type="PROSITE" id="PS50109"/>
    </source>
</evidence>
<feature type="compositionally biased region" description="Low complexity" evidence="7">
    <location>
        <begin position="1707"/>
        <end position="1723"/>
    </location>
</feature>
<dbReference type="InterPro" id="IPR003594">
    <property type="entry name" value="HATPase_dom"/>
</dbReference>
<gene>
    <name evidence="10" type="ORF">IWQ60_009403</name>
</gene>
<proteinExistence type="predicted"/>
<feature type="compositionally biased region" description="Low complexity" evidence="7">
    <location>
        <begin position="557"/>
        <end position="570"/>
    </location>
</feature>
<feature type="region of interest" description="Disordered" evidence="7">
    <location>
        <begin position="678"/>
        <end position="733"/>
    </location>
</feature>
<dbReference type="PROSITE" id="PS50110">
    <property type="entry name" value="RESPONSE_REGULATORY"/>
    <property type="match status" value="1"/>
</dbReference>
<evidence type="ECO:0000256" key="3">
    <source>
        <dbReference type="ARBA" id="ARBA00022553"/>
    </source>
</evidence>
<feature type="domain" description="Response regulatory" evidence="9">
    <location>
        <begin position="1801"/>
        <end position="2005"/>
    </location>
</feature>
<evidence type="ECO:0000256" key="1">
    <source>
        <dbReference type="ARBA" id="ARBA00000085"/>
    </source>
</evidence>
<keyword evidence="5" id="KW-0418">Kinase</keyword>
<evidence type="ECO:0000313" key="10">
    <source>
        <dbReference type="EMBL" id="KAJ1913008.1"/>
    </source>
</evidence>
<comment type="catalytic activity">
    <reaction evidence="1">
        <text>ATP + protein L-histidine = ADP + protein N-phospho-L-histidine.</text>
        <dbReference type="EC" id="2.7.13.3"/>
    </reaction>
</comment>
<dbReference type="PRINTS" id="PR00344">
    <property type="entry name" value="BCTRLSENSOR"/>
</dbReference>
<comment type="caution">
    <text evidence="10">The sequence shown here is derived from an EMBL/GenBank/DDBJ whole genome shotgun (WGS) entry which is preliminary data.</text>
</comment>
<dbReference type="PROSITE" id="PS50109">
    <property type="entry name" value="HIS_KIN"/>
    <property type="match status" value="1"/>
</dbReference>
<dbReference type="Gene3D" id="1.10.287.130">
    <property type="match status" value="1"/>
</dbReference>
<dbReference type="GO" id="GO:0005886">
    <property type="term" value="C:plasma membrane"/>
    <property type="evidence" value="ECO:0007669"/>
    <property type="project" value="TreeGrafter"/>
</dbReference>
<feature type="compositionally biased region" description="Low complexity" evidence="7">
    <location>
        <begin position="1108"/>
        <end position="1124"/>
    </location>
</feature>
<reference evidence="10" key="1">
    <citation type="submission" date="2022-07" db="EMBL/GenBank/DDBJ databases">
        <title>Phylogenomic reconstructions and comparative analyses of Kickxellomycotina fungi.</title>
        <authorList>
            <person name="Reynolds N.K."/>
            <person name="Stajich J.E."/>
            <person name="Barry K."/>
            <person name="Grigoriev I.V."/>
            <person name="Crous P."/>
            <person name="Smith M.E."/>
        </authorList>
    </citation>
    <scope>NUCLEOTIDE SEQUENCE</scope>
    <source>
        <strain evidence="10">RSA 861</strain>
    </source>
</reference>
<feature type="region of interest" description="Disordered" evidence="7">
    <location>
        <begin position="1898"/>
        <end position="1948"/>
    </location>
</feature>
<feature type="region of interest" description="Disordered" evidence="7">
    <location>
        <begin position="989"/>
        <end position="1046"/>
    </location>
</feature>
<feature type="region of interest" description="Disordered" evidence="7">
    <location>
        <begin position="1"/>
        <end position="23"/>
    </location>
</feature>
<feature type="compositionally biased region" description="Basic and acidic residues" evidence="7">
    <location>
        <begin position="1019"/>
        <end position="1042"/>
    </location>
</feature>
<sequence length="2008" mass="213588">MEVYASSATSCPNPGTSETPGDSVRQVKVDHQLDSPVPAFLTRPCDTCHQAYATPATAAAALTPAAAYLCDVHGNIVSPAGASSAEPGVSLSRPSLRSVAGDFKWAVFWQLRNHLGHTPDAETHFRRISLLAPARRIPGLPARPFDPGRWLLFSLIERPDATTRAVAAHDTPVDARWLSFEWADATANVEAQVTALLESYALHTELNVGALPTAATAAKDTPLPVLLADCLYRIHQRAAVAIETLRPDTRCFPLAAVVRQASSSAPRYTEWHYLSFWAAPNSPTDVSNPSPLASLTPRPHASALRTYLSRPVPITDATSPVLPSSLLDPKAPAGAPAIRLPDTPLLRRLCSLGWPHSAPGTTTASLVPLDLPDPDAEPVLPATSFWLLVTHQHAVVARGPPGDYLAAVARVVRPIINLTRRLQARQPADYHEALESLTRRLPPLGSKSPSESTQAPLAVAIHGLPPTVERVFATECLGRLSQNVGEGVAIVDAQGMLQLTNDRFRELIGLHVDHPAIQRVIRVLKRIRQRLGLGPHPSPLLRQTRRAHTGDGGAGSPERPNAAAPAASPPLIGDGQLHREFAALTQGLSLDQLLNLYAALNPAAAPTTSTSLISSDGSPEAEHSGAESSTGSARRSNIGSRSQRGPEIYRVSVEALIQQALDENRSLALNVQPIGSPAFISDTTVPGATDQTNTTSPSRPLPVDPRSSVPGHSPPNATGPTPSGTAAGLPHPLDELVMSPPVAIVSDPSTDRTAREELYRNTAKKIYEVVQVGYENHVKRFLTVDRVPCLPMLFPLSFPLVTDSRPVGLTVVPLGGPGPSRLVAIVLTDLTDELAAAAANTRLDQKVQFFSFLSHEMRTPLTGITGALELFQATKLDAEQQTLLELFEFSSRSLQNLLDNILEFSKLEAQRVMLDLRPHSFREVIDPFIKVATRWGHTNRVEFCTELDPRIPDGLVMDDQRLFQILSNLITNAFKFTRRDGIYTQERSIIPGMGGTNEPYRFRPGTPEEAAKDPPQQDESDHRQGDGTRDPADAEPARRDPYIDPYRFTHLSPHTEARAGQVLLRVRLLLDGDQNIHEEGPPLPKDHAFQTGRLAGWILALQHSHSQAEAHAQAQAHAARTAAAVNPPRPSPPLLRDPGLGHPLRSPGLRRGTPQPSSLARCSFGPGSSTSGSSSLSPEASPSTGGGTSCVDPAQLLPPRPAMPLNPAILQAKRRHTGLSNSGESVASPSTPPPPPPPPSMQPSSQSTSDNGRSAAVPIPTVEPFKEPTSSAAQPPPHPSVTAQQPPLQVSEAAPTTNSSAPLPSEPRLPFHSAVWTPTSHLSSQSPNLLTDSCRLLFEVVDNGIGITAENQTRLFQEYSQAERSTTRRYGGTGIGLYICKQLVELFGGQIGVESVFGEGSRFYFTAWFQKQHPAATPSAVSMASEAGGDYFREWRRHSTTTNGVGVATSQGAEESMVTSGLSGGGHGTPTAPDYQSAPGSATEGAVSSASAAVSGVPGTAVGHAPTIAEVLEALSEDPAAPVVEQYPWVDSLEDAAAALPASPLPPAPSDSLDQRPVGAASPAGNDGQAAVERDRPAMAPHASSSSSEEVTLSDLAFLRDKKIFMESLQMELGQSDRTRRRRRPSVGVATSNASSPRTASSVGANSQAWLEASSQRGQRLSTSLQTTAVTTDGGAVGEKASMVKHHSAPRLGATMGREVRPTSAPVETTVATQETSTAATSATTAVSAPFLDPLLPSGAATKAATTTTSVVDVTNVPTSKAAPQPTAAAPGRTAPRSYEGSPGVTMAPTQAPRYTQQQVRILMAEDDNVNRAIMVRHLQNFGFVHLDVVWDGGMALESFRQSWARDEGYHFVLLDMYMPVMNGIDVAEEIHRIVSDFVEAQQQQQQGSKVIAAVGDDVGGHREPANHGEKTPPGPAPSVSHASDVASTTAGSTGTLESSPANTTATVANALPPPAVAKRVFPRIIGITADVDARMSKRHQAVLSSLLIKPFGKRALKAEFERYIDFS</sequence>
<dbReference type="SUPFAM" id="SSF47384">
    <property type="entry name" value="Homodimeric domain of signal transducing histidine kinase"/>
    <property type="match status" value="1"/>
</dbReference>
<dbReference type="SMART" id="SM00448">
    <property type="entry name" value="REC"/>
    <property type="match status" value="1"/>
</dbReference>
<feature type="compositionally biased region" description="Polar residues" evidence="7">
    <location>
        <begin position="1629"/>
        <end position="1666"/>
    </location>
</feature>
<feature type="region of interest" description="Disordered" evidence="7">
    <location>
        <begin position="607"/>
        <end position="643"/>
    </location>
</feature>
<accession>A0A9W7ZU48</accession>
<dbReference type="InterPro" id="IPR011006">
    <property type="entry name" value="CheY-like_superfamily"/>
</dbReference>
<dbReference type="PANTHER" id="PTHR43047:SF68">
    <property type="entry name" value="HISTIDINE KINASE 5"/>
    <property type="match status" value="1"/>
</dbReference>
<evidence type="ECO:0000256" key="2">
    <source>
        <dbReference type="ARBA" id="ARBA00012438"/>
    </source>
</evidence>
<feature type="compositionally biased region" description="Polar residues" evidence="7">
    <location>
        <begin position="1443"/>
        <end position="1461"/>
    </location>
</feature>
<feature type="domain" description="Histidine kinase" evidence="8">
    <location>
        <begin position="852"/>
        <end position="1411"/>
    </location>
</feature>
<feature type="compositionally biased region" description="Polar residues" evidence="7">
    <location>
        <begin position="715"/>
        <end position="724"/>
    </location>
</feature>
<feature type="region of interest" description="Disordered" evidence="7">
    <location>
        <begin position="1108"/>
        <end position="1306"/>
    </location>
</feature>
<dbReference type="EC" id="2.7.13.3" evidence="2"/>
<dbReference type="SUPFAM" id="SSF52172">
    <property type="entry name" value="CheY-like"/>
    <property type="match status" value="1"/>
</dbReference>
<feature type="region of interest" description="Disordered" evidence="7">
    <location>
        <begin position="1540"/>
        <end position="1592"/>
    </location>
</feature>
<dbReference type="InterPro" id="IPR036890">
    <property type="entry name" value="HATPase_C_sf"/>
</dbReference>
<evidence type="ECO:0000256" key="5">
    <source>
        <dbReference type="ARBA" id="ARBA00022777"/>
    </source>
</evidence>
<evidence type="ECO:0000256" key="4">
    <source>
        <dbReference type="ARBA" id="ARBA00022679"/>
    </source>
</evidence>
<feature type="compositionally biased region" description="Basic and acidic residues" evidence="7">
    <location>
        <begin position="1899"/>
        <end position="1911"/>
    </location>
</feature>
<feature type="compositionally biased region" description="Polar residues" evidence="7">
    <location>
        <begin position="626"/>
        <end position="643"/>
    </location>
</feature>
<feature type="region of interest" description="Disordered" evidence="7">
    <location>
        <begin position="1611"/>
        <end position="1723"/>
    </location>
</feature>
<dbReference type="OrthoDB" id="5577964at2759"/>
<dbReference type="Gene3D" id="3.30.565.10">
    <property type="entry name" value="Histidine kinase-like ATPase, C-terminal domain"/>
    <property type="match status" value="2"/>
</dbReference>
<dbReference type="Pfam" id="PF00512">
    <property type="entry name" value="HisKA"/>
    <property type="match status" value="1"/>
</dbReference>
<protein>
    <recommendedName>
        <fullName evidence="2">histidine kinase</fullName>
        <ecNumber evidence="2">2.7.13.3</ecNumber>
    </recommendedName>
</protein>